<reference evidence="1" key="1">
    <citation type="submission" date="2018-06" db="EMBL/GenBank/DDBJ databases">
        <authorList>
            <person name="Zhirakovskaya E."/>
        </authorList>
    </citation>
    <scope>NUCLEOTIDE SEQUENCE</scope>
</reference>
<keyword evidence="1" id="KW-0456">Lyase</keyword>
<sequence length="69" mass="7433">MFTKSMYGTNDLHSQHLILNRVSELLDQGTLHTTLTKTLGVLTATNLTVAHGKVESGSMIGKLALRGIP</sequence>
<dbReference type="GO" id="GO:0016491">
    <property type="term" value="F:oxidoreductase activity"/>
    <property type="evidence" value="ECO:0007669"/>
    <property type="project" value="UniProtKB-KW"/>
</dbReference>
<accession>A0A3B0ZAQ7</accession>
<dbReference type="GO" id="GO:0016829">
    <property type="term" value="F:lyase activity"/>
    <property type="evidence" value="ECO:0007669"/>
    <property type="project" value="UniProtKB-KW"/>
</dbReference>
<name>A0A3B0ZAQ7_9ZZZZ</name>
<organism evidence="1">
    <name type="scientific">hydrothermal vent metagenome</name>
    <dbReference type="NCBI Taxonomy" id="652676"/>
    <lineage>
        <taxon>unclassified sequences</taxon>
        <taxon>metagenomes</taxon>
        <taxon>ecological metagenomes</taxon>
    </lineage>
</organism>
<dbReference type="Gene3D" id="3.90.180.10">
    <property type="entry name" value="Medium-chain alcohol dehydrogenases, catalytic domain"/>
    <property type="match status" value="1"/>
</dbReference>
<dbReference type="EC" id="1.1.1.-" evidence="1"/>
<evidence type="ECO:0000313" key="1">
    <source>
        <dbReference type="EMBL" id="VAW86060.1"/>
    </source>
</evidence>
<proteinExistence type="predicted"/>
<dbReference type="AlphaFoldDB" id="A0A3B0ZAQ7"/>
<gene>
    <name evidence="1" type="ORF">MNBD_GAMMA16-1676</name>
</gene>
<keyword evidence="1" id="KW-0560">Oxidoreductase</keyword>
<protein>
    <submittedName>
        <fullName evidence="1">Bifunctional protein: zinc-containing alcohol dehydrogenase quinone oxidoreductase ( NADPH:quinone reductase) Similar to arginate lyase</fullName>
        <ecNumber evidence="1">1.1.1.-</ecNumber>
    </submittedName>
</protein>
<dbReference type="EMBL" id="UOFO01000086">
    <property type="protein sequence ID" value="VAW86060.1"/>
    <property type="molecule type" value="Genomic_DNA"/>
</dbReference>